<accession>F2LTM7</accession>
<dbReference type="RefSeq" id="WP_013681396.1">
    <property type="nucleotide sequence ID" value="NC_015318.1"/>
</dbReference>
<dbReference type="Proteomes" id="UP000008139">
    <property type="component" value="Chromosome"/>
</dbReference>
<evidence type="ECO:0000313" key="3">
    <source>
        <dbReference type="Proteomes" id="UP000008139"/>
    </source>
</evidence>
<dbReference type="AlphaFoldDB" id="F2LTM7"/>
<dbReference type="Pfam" id="PF01042">
    <property type="entry name" value="Ribonuc_L-PSP"/>
    <property type="match status" value="1"/>
</dbReference>
<dbReference type="FunCoup" id="F2LTM7">
    <property type="interactions" value="368"/>
</dbReference>
<dbReference type="InterPro" id="IPR006175">
    <property type="entry name" value="YjgF/YER057c/UK114"/>
</dbReference>
<protein>
    <submittedName>
        <fullName evidence="2">Endoribonuclease L-PSP</fullName>
    </submittedName>
</protein>
<dbReference type="GO" id="GO:0005829">
    <property type="term" value="C:cytosol"/>
    <property type="evidence" value="ECO:0007669"/>
    <property type="project" value="TreeGrafter"/>
</dbReference>
<dbReference type="GO" id="GO:0019239">
    <property type="term" value="F:deaminase activity"/>
    <property type="evidence" value="ECO:0007669"/>
    <property type="project" value="TreeGrafter"/>
</dbReference>
<name>F2LTM7_HIPMA</name>
<dbReference type="InterPro" id="IPR035959">
    <property type="entry name" value="RutC-like_sf"/>
</dbReference>
<comment type="similarity">
    <text evidence="1">Belongs to the RutC family.</text>
</comment>
<dbReference type="eggNOG" id="COG0251">
    <property type="taxonomic scope" value="Bacteria"/>
</dbReference>
<dbReference type="CDD" id="cd00448">
    <property type="entry name" value="YjgF_YER057c_UK114_family"/>
    <property type="match status" value="1"/>
</dbReference>
<dbReference type="FunFam" id="3.30.1330.40:FF:000001">
    <property type="entry name" value="L-PSP family endoribonuclease"/>
    <property type="match status" value="1"/>
</dbReference>
<proteinExistence type="inferred from homology"/>
<reference evidence="2 3" key="1">
    <citation type="journal article" date="2011" name="Stand. Genomic Sci.">
        <title>Complete genome sequence of the thermophilic sulfur-reducer Hippea maritima type strain (MH(2)).</title>
        <authorList>
            <person name="Huntemann M."/>
            <person name="Lu M."/>
            <person name="Nolan M."/>
            <person name="Lapidus A."/>
            <person name="Lucas S."/>
            <person name="Hammon N."/>
            <person name="Deshpande S."/>
            <person name="Cheng J.F."/>
            <person name="Tapia R."/>
            <person name="Han C."/>
            <person name="Goodwin L."/>
            <person name="Pitluck S."/>
            <person name="Liolios K."/>
            <person name="Pagani I."/>
            <person name="Ivanova N."/>
            <person name="Ovchinikova G."/>
            <person name="Pati A."/>
            <person name="Chen A."/>
            <person name="Palaniappan K."/>
            <person name="Land M."/>
            <person name="Hauser L."/>
            <person name="Jeffries C.D."/>
            <person name="Detter J.C."/>
            <person name="Brambilla E.M."/>
            <person name="Rohde M."/>
            <person name="Spring S."/>
            <person name="Goker M."/>
            <person name="Woyke T."/>
            <person name="Bristow J."/>
            <person name="Eisen J.A."/>
            <person name="Markowitz V."/>
            <person name="Hugenholtz P."/>
            <person name="Kyrpides N.C."/>
            <person name="Klenk H.P."/>
            <person name="Mavromatis K."/>
        </authorList>
    </citation>
    <scope>NUCLEOTIDE SEQUENCE [LARGE SCALE GENOMIC DNA]</scope>
    <source>
        <strain evidence="3">ATCC 700847 / DSM 10411 / MH2</strain>
    </source>
</reference>
<dbReference type="Gene3D" id="3.30.1330.40">
    <property type="entry name" value="RutC-like"/>
    <property type="match status" value="1"/>
</dbReference>
<keyword evidence="3" id="KW-1185">Reference proteome</keyword>
<organism evidence="2 3">
    <name type="scientific">Hippea maritima (strain ATCC 700847 / DSM 10411 / MH2)</name>
    <dbReference type="NCBI Taxonomy" id="760142"/>
    <lineage>
        <taxon>Bacteria</taxon>
        <taxon>Pseudomonadati</taxon>
        <taxon>Campylobacterota</taxon>
        <taxon>Desulfurellia</taxon>
        <taxon>Desulfurellales</taxon>
        <taxon>Hippeaceae</taxon>
        <taxon>Hippea</taxon>
    </lineage>
</organism>
<gene>
    <name evidence="2" type="ordered locus">Hipma_0375</name>
</gene>
<reference evidence="3" key="2">
    <citation type="submission" date="2011-03" db="EMBL/GenBank/DDBJ databases">
        <title>The complete genome of Hippea maritima DSM 10411.</title>
        <authorList>
            <consortium name="US DOE Joint Genome Institute (JGI-PGF)"/>
            <person name="Lucas S."/>
            <person name="Copeland A."/>
            <person name="Lapidus A."/>
            <person name="Bruce D."/>
            <person name="Goodwin L."/>
            <person name="Pitluck S."/>
            <person name="Peters L."/>
            <person name="Kyrpides N."/>
            <person name="Mavromatis K."/>
            <person name="Pagani I."/>
            <person name="Ivanova N."/>
            <person name="Mikhailova N."/>
            <person name="Lu M."/>
            <person name="Detter J.C."/>
            <person name="Tapia R."/>
            <person name="Han C."/>
            <person name="Land M."/>
            <person name="Hauser L."/>
            <person name="Markowitz V."/>
            <person name="Cheng J.-F."/>
            <person name="Hugenholtz P."/>
            <person name="Woyke T."/>
            <person name="Wu D."/>
            <person name="Spring S."/>
            <person name="Schroeder M."/>
            <person name="Brambilla E."/>
            <person name="Klenk H.-P."/>
            <person name="Eisen J.A."/>
        </authorList>
    </citation>
    <scope>NUCLEOTIDE SEQUENCE [LARGE SCALE GENOMIC DNA]</scope>
    <source>
        <strain evidence="3">ATCC 700847 / DSM 10411 / MH2</strain>
    </source>
</reference>
<dbReference type="PANTHER" id="PTHR11803:SF39">
    <property type="entry name" value="2-IMINOBUTANOATE_2-IMINOPROPANOATE DEAMINASE"/>
    <property type="match status" value="1"/>
</dbReference>
<dbReference type="InParanoid" id="F2LTM7"/>
<dbReference type="HOGENOM" id="CLU_100715_7_3_7"/>
<dbReference type="OrthoDB" id="9808943at2"/>
<dbReference type="SUPFAM" id="SSF55298">
    <property type="entry name" value="YjgF-like"/>
    <property type="match status" value="1"/>
</dbReference>
<evidence type="ECO:0000256" key="1">
    <source>
        <dbReference type="ARBA" id="ARBA00010552"/>
    </source>
</evidence>
<dbReference type="KEGG" id="hmr:Hipma_0375"/>
<dbReference type="EMBL" id="CP002606">
    <property type="protein sequence ID" value="AEA33352.1"/>
    <property type="molecule type" value="Genomic_DNA"/>
</dbReference>
<dbReference type="NCBIfam" id="TIGR00004">
    <property type="entry name" value="Rid family detoxifying hydrolase"/>
    <property type="match status" value="1"/>
</dbReference>
<dbReference type="PANTHER" id="PTHR11803">
    <property type="entry name" value="2-IMINOBUTANOATE/2-IMINOPROPANOATE DEAMINASE RIDA"/>
    <property type="match status" value="1"/>
</dbReference>
<evidence type="ECO:0000313" key="2">
    <source>
        <dbReference type="EMBL" id="AEA33352.1"/>
    </source>
</evidence>
<dbReference type="InterPro" id="IPR006056">
    <property type="entry name" value="RidA"/>
</dbReference>
<dbReference type="STRING" id="760142.Hipma_0375"/>
<sequence>MRINTENAPAALGPYSQAIKKDNLCFVSMQLGLNPSTGEIVSREAKEQTRQAIKNVEAILKKCELSLKDVVKATLYITDLNDFAAVNEVYAEYFANKPARSLVVQAAMPKDAKVALDVIATRGDDLTDELDYRER</sequence>